<evidence type="ECO:0000313" key="2">
    <source>
        <dbReference type="EMBL" id="KAF2439546.1"/>
    </source>
</evidence>
<organism evidence="2 3">
    <name type="scientific">Karstenula rhodostoma CBS 690.94</name>
    <dbReference type="NCBI Taxonomy" id="1392251"/>
    <lineage>
        <taxon>Eukaryota</taxon>
        <taxon>Fungi</taxon>
        <taxon>Dikarya</taxon>
        <taxon>Ascomycota</taxon>
        <taxon>Pezizomycotina</taxon>
        <taxon>Dothideomycetes</taxon>
        <taxon>Pleosporomycetidae</taxon>
        <taxon>Pleosporales</taxon>
        <taxon>Massarineae</taxon>
        <taxon>Didymosphaeriaceae</taxon>
        <taxon>Karstenula</taxon>
    </lineage>
</organism>
<comment type="caution">
    <text evidence="2">The sequence shown here is derived from an EMBL/GenBank/DDBJ whole genome shotgun (WGS) entry which is preliminary data.</text>
</comment>
<accession>A0A9P4P8Q5</accession>
<dbReference type="EMBL" id="MU001509">
    <property type="protein sequence ID" value="KAF2439546.1"/>
    <property type="molecule type" value="Genomic_DNA"/>
</dbReference>
<sequence length="67" mass="7371">MHNENTSQKTTPAALVSTYARTPTRLPEPDRHAGHHASTGLGLRSRFDPIRPRAAAPRIQSASERMP</sequence>
<evidence type="ECO:0000256" key="1">
    <source>
        <dbReference type="SAM" id="MobiDB-lite"/>
    </source>
</evidence>
<keyword evidence="3" id="KW-1185">Reference proteome</keyword>
<dbReference type="Proteomes" id="UP000799764">
    <property type="component" value="Unassembled WGS sequence"/>
</dbReference>
<feature type="region of interest" description="Disordered" evidence="1">
    <location>
        <begin position="1"/>
        <end position="67"/>
    </location>
</feature>
<evidence type="ECO:0000313" key="3">
    <source>
        <dbReference type="Proteomes" id="UP000799764"/>
    </source>
</evidence>
<protein>
    <submittedName>
        <fullName evidence="2">Uncharacterized protein</fullName>
    </submittedName>
</protein>
<gene>
    <name evidence="2" type="ORF">P171DRAFT_436196</name>
</gene>
<dbReference type="AlphaFoldDB" id="A0A9P4P8Q5"/>
<proteinExistence type="predicted"/>
<name>A0A9P4P8Q5_9PLEO</name>
<feature type="compositionally biased region" description="Polar residues" evidence="1">
    <location>
        <begin position="1"/>
        <end position="11"/>
    </location>
</feature>
<reference evidence="2" key="1">
    <citation type="journal article" date="2020" name="Stud. Mycol.">
        <title>101 Dothideomycetes genomes: a test case for predicting lifestyles and emergence of pathogens.</title>
        <authorList>
            <person name="Haridas S."/>
            <person name="Albert R."/>
            <person name="Binder M."/>
            <person name="Bloem J."/>
            <person name="Labutti K."/>
            <person name="Salamov A."/>
            <person name="Andreopoulos B."/>
            <person name="Baker S."/>
            <person name="Barry K."/>
            <person name="Bills G."/>
            <person name="Bluhm B."/>
            <person name="Cannon C."/>
            <person name="Castanera R."/>
            <person name="Culley D."/>
            <person name="Daum C."/>
            <person name="Ezra D."/>
            <person name="Gonzalez J."/>
            <person name="Henrissat B."/>
            <person name="Kuo A."/>
            <person name="Liang C."/>
            <person name="Lipzen A."/>
            <person name="Lutzoni F."/>
            <person name="Magnuson J."/>
            <person name="Mondo S."/>
            <person name="Nolan M."/>
            <person name="Ohm R."/>
            <person name="Pangilinan J."/>
            <person name="Park H.-J."/>
            <person name="Ramirez L."/>
            <person name="Alfaro M."/>
            <person name="Sun H."/>
            <person name="Tritt A."/>
            <person name="Yoshinaga Y."/>
            <person name="Zwiers L.-H."/>
            <person name="Turgeon B."/>
            <person name="Goodwin S."/>
            <person name="Spatafora J."/>
            <person name="Crous P."/>
            <person name="Grigoriev I."/>
        </authorList>
    </citation>
    <scope>NUCLEOTIDE SEQUENCE</scope>
    <source>
        <strain evidence="2">CBS 690.94</strain>
    </source>
</reference>